<protein>
    <recommendedName>
        <fullName evidence="7">Prefoldin subunit 3</fullName>
    </recommendedName>
</protein>
<dbReference type="GO" id="GO:0005737">
    <property type="term" value="C:cytoplasm"/>
    <property type="evidence" value="ECO:0007669"/>
    <property type="project" value="TreeGrafter"/>
</dbReference>
<dbReference type="InterPro" id="IPR004127">
    <property type="entry name" value="Prefoldin_subunit_alpha"/>
</dbReference>
<evidence type="ECO:0000256" key="2">
    <source>
        <dbReference type="ARBA" id="ARBA00011695"/>
    </source>
</evidence>
<dbReference type="Proteomes" id="UP000270924">
    <property type="component" value="Unassembled WGS sequence"/>
</dbReference>
<dbReference type="GO" id="GO:0007021">
    <property type="term" value="P:tubulin complex assembly"/>
    <property type="evidence" value="ECO:0007669"/>
    <property type="project" value="TreeGrafter"/>
</dbReference>
<dbReference type="EMBL" id="UYWW01000409">
    <property type="protein sequence ID" value="VDM08392.1"/>
    <property type="molecule type" value="Genomic_DNA"/>
</dbReference>
<proteinExistence type="inferred from homology"/>
<organism evidence="5 6">
    <name type="scientific">Wuchereria bancrofti</name>
    <dbReference type="NCBI Taxonomy" id="6293"/>
    <lineage>
        <taxon>Eukaryota</taxon>
        <taxon>Metazoa</taxon>
        <taxon>Ecdysozoa</taxon>
        <taxon>Nematoda</taxon>
        <taxon>Chromadorea</taxon>
        <taxon>Rhabditida</taxon>
        <taxon>Spirurina</taxon>
        <taxon>Spiruromorpha</taxon>
        <taxon>Filarioidea</taxon>
        <taxon>Onchocercidae</taxon>
        <taxon>Wuchereria</taxon>
    </lineage>
</organism>
<dbReference type="InterPro" id="IPR016655">
    <property type="entry name" value="PFD3"/>
</dbReference>
<evidence type="ECO:0000256" key="1">
    <source>
        <dbReference type="ARBA" id="ARBA00010048"/>
    </source>
</evidence>
<dbReference type="GO" id="GO:0006457">
    <property type="term" value="P:protein folding"/>
    <property type="evidence" value="ECO:0007669"/>
    <property type="project" value="InterPro"/>
</dbReference>
<dbReference type="InParanoid" id="A0A3P7FCR6"/>
<comment type="subunit">
    <text evidence="2">Heterohexamer of two PFD-alpha type and four PFD-beta type subunits.</text>
</comment>
<dbReference type="AlphaFoldDB" id="A0A3P7FCR6"/>
<dbReference type="OMA" id="YNWDVAQ"/>
<evidence type="ECO:0000256" key="4">
    <source>
        <dbReference type="SAM" id="Coils"/>
    </source>
</evidence>
<dbReference type="InterPro" id="IPR009053">
    <property type="entry name" value="Prefoldin"/>
</dbReference>
<dbReference type="GO" id="GO:0016272">
    <property type="term" value="C:prefoldin complex"/>
    <property type="evidence" value="ECO:0007669"/>
    <property type="project" value="InterPro"/>
</dbReference>
<accession>A0A3P7FCR6</accession>
<dbReference type="OrthoDB" id="6375174at2759"/>
<dbReference type="Pfam" id="PF02996">
    <property type="entry name" value="Prefoldin"/>
    <property type="match status" value="1"/>
</dbReference>
<dbReference type="FunCoup" id="A0A3P7FCR6">
    <property type="interactions" value="1907"/>
</dbReference>
<dbReference type="PANTHER" id="PTHR12409:SF0">
    <property type="entry name" value="PREFOLDIN SUBUNIT 3"/>
    <property type="match status" value="1"/>
</dbReference>
<dbReference type="CDD" id="cd23156">
    <property type="entry name" value="Prefoldin_3"/>
    <property type="match status" value="1"/>
</dbReference>
<reference evidence="5 6" key="1">
    <citation type="submission" date="2018-11" db="EMBL/GenBank/DDBJ databases">
        <authorList>
            <consortium name="Pathogen Informatics"/>
        </authorList>
    </citation>
    <scope>NUCLEOTIDE SEQUENCE [LARGE SCALE GENOMIC DNA]</scope>
</reference>
<gene>
    <name evidence="5" type="ORF">WBA_LOCUS1778</name>
</gene>
<sequence>MQEEKEFVSDLVEQGVPTAEVMMNKKAIIGKLHIFEGKSCSGYYFQENVEAYLKKEGNISVEEGIRRLEAIYRKYKQVEQQLTEQKLRLVSKLPDLEKSVKVINHLEEKSKKKETMEVTHLLSEHVYQRVKTDSLDKVLLWLGSNVMVEFSLSEARCILEDNYKTKDGVTRYEKELAFLKDQITTTEVNMAHVYNYGIRLRADR</sequence>
<keyword evidence="4" id="KW-0175">Coiled coil</keyword>
<dbReference type="GO" id="GO:0007017">
    <property type="term" value="P:microtubule-based process"/>
    <property type="evidence" value="ECO:0007669"/>
    <property type="project" value="TreeGrafter"/>
</dbReference>
<dbReference type="Gene3D" id="1.10.287.370">
    <property type="match status" value="1"/>
</dbReference>
<evidence type="ECO:0008006" key="7">
    <source>
        <dbReference type="Google" id="ProtNLM"/>
    </source>
</evidence>
<keyword evidence="3" id="KW-0143">Chaperone</keyword>
<dbReference type="SUPFAM" id="SSF46579">
    <property type="entry name" value="Prefoldin"/>
    <property type="match status" value="1"/>
</dbReference>
<feature type="coiled-coil region" evidence="4">
    <location>
        <begin position="61"/>
        <end position="88"/>
    </location>
</feature>
<evidence type="ECO:0000256" key="3">
    <source>
        <dbReference type="ARBA" id="ARBA00023186"/>
    </source>
</evidence>
<dbReference type="PANTHER" id="PTHR12409">
    <property type="entry name" value="PREFOLDIN SUBUNIT 3"/>
    <property type="match status" value="1"/>
</dbReference>
<name>A0A3P7FCR6_WUCBA</name>
<keyword evidence="6" id="KW-1185">Reference proteome</keyword>
<comment type="similarity">
    <text evidence="1">Belongs to the prefoldin subunit alpha family.</text>
</comment>
<dbReference type="GO" id="GO:0015631">
    <property type="term" value="F:tubulin binding"/>
    <property type="evidence" value="ECO:0007669"/>
    <property type="project" value="TreeGrafter"/>
</dbReference>
<evidence type="ECO:0000313" key="6">
    <source>
        <dbReference type="Proteomes" id="UP000270924"/>
    </source>
</evidence>
<evidence type="ECO:0000313" key="5">
    <source>
        <dbReference type="EMBL" id="VDM08392.1"/>
    </source>
</evidence>